<dbReference type="CDD" id="cd06753">
    <property type="entry name" value="PDZ_PDLIM-like"/>
    <property type="match status" value="1"/>
</dbReference>
<evidence type="ECO:0000256" key="2">
    <source>
        <dbReference type="ARBA" id="ARBA00022490"/>
    </source>
</evidence>
<dbReference type="PROSITE" id="PS50106">
    <property type="entry name" value="PDZ"/>
    <property type="match status" value="1"/>
</dbReference>
<feature type="region of interest" description="Disordered" evidence="7">
    <location>
        <begin position="379"/>
        <end position="425"/>
    </location>
</feature>
<dbReference type="InterPro" id="IPR001478">
    <property type="entry name" value="PDZ"/>
</dbReference>
<dbReference type="GO" id="GO:0007507">
    <property type="term" value="P:heart development"/>
    <property type="evidence" value="ECO:0007669"/>
    <property type="project" value="TreeGrafter"/>
</dbReference>
<evidence type="ECO:0000256" key="6">
    <source>
        <dbReference type="PROSITE-ProRule" id="PRU00125"/>
    </source>
</evidence>
<feature type="compositionally biased region" description="Polar residues" evidence="7">
    <location>
        <begin position="117"/>
        <end position="128"/>
    </location>
</feature>
<dbReference type="GO" id="GO:0031941">
    <property type="term" value="C:filamentous actin"/>
    <property type="evidence" value="ECO:0007669"/>
    <property type="project" value="TreeGrafter"/>
</dbReference>
<reference evidence="10" key="2">
    <citation type="submission" date="2025-08" db="UniProtKB">
        <authorList>
            <consortium name="Ensembl"/>
        </authorList>
    </citation>
    <scope>IDENTIFICATION</scope>
</reference>
<feature type="region of interest" description="Disordered" evidence="7">
    <location>
        <begin position="324"/>
        <end position="361"/>
    </location>
</feature>
<feature type="domain" description="LIM zinc-binding" evidence="8">
    <location>
        <begin position="441"/>
        <end position="500"/>
    </location>
</feature>
<dbReference type="InterPro" id="IPR050604">
    <property type="entry name" value="PDZ-LIM_domain"/>
</dbReference>
<organism evidence="10 11">
    <name type="scientific">Rhinopithecus bieti</name>
    <name type="common">Black snub-nosed monkey</name>
    <name type="synonym">Pygathrix bieti</name>
    <dbReference type="NCBI Taxonomy" id="61621"/>
    <lineage>
        <taxon>Eukaryota</taxon>
        <taxon>Metazoa</taxon>
        <taxon>Chordata</taxon>
        <taxon>Craniata</taxon>
        <taxon>Vertebrata</taxon>
        <taxon>Euteleostomi</taxon>
        <taxon>Mammalia</taxon>
        <taxon>Eutheria</taxon>
        <taxon>Euarchontoglires</taxon>
        <taxon>Primates</taxon>
        <taxon>Haplorrhini</taxon>
        <taxon>Catarrhini</taxon>
        <taxon>Cercopithecidae</taxon>
        <taxon>Colobinae</taxon>
        <taxon>Rhinopithecus</taxon>
    </lineage>
</organism>
<dbReference type="Proteomes" id="UP000233180">
    <property type="component" value="Unassembled WGS sequence"/>
</dbReference>
<reference evidence="10" key="3">
    <citation type="submission" date="2025-09" db="UniProtKB">
        <authorList>
            <consortium name="Ensembl"/>
        </authorList>
    </citation>
    <scope>IDENTIFICATION</scope>
</reference>
<evidence type="ECO:0000313" key="11">
    <source>
        <dbReference type="Proteomes" id="UP000233180"/>
    </source>
</evidence>
<dbReference type="Gene3D" id="2.30.42.10">
    <property type="match status" value="1"/>
</dbReference>
<evidence type="ECO:0000256" key="7">
    <source>
        <dbReference type="SAM" id="MobiDB-lite"/>
    </source>
</evidence>
<feature type="compositionally biased region" description="Polar residues" evidence="7">
    <location>
        <begin position="415"/>
        <end position="425"/>
    </location>
</feature>
<dbReference type="GO" id="GO:0061061">
    <property type="term" value="P:muscle structure development"/>
    <property type="evidence" value="ECO:0007669"/>
    <property type="project" value="TreeGrafter"/>
</dbReference>
<dbReference type="GeneTree" id="ENSGT00940000155292"/>
<gene>
    <name evidence="10" type="primary">PDLIM5</name>
</gene>
<dbReference type="PANTHER" id="PTHR24214">
    <property type="entry name" value="PDZ AND LIM DOMAIN PROTEIN ZASP"/>
    <property type="match status" value="1"/>
</dbReference>
<dbReference type="GO" id="GO:0030036">
    <property type="term" value="P:actin cytoskeleton organization"/>
    <property type="evidence" value="ECO:0007669"/>
    <property type="project" value="TreeGrafter"/>
</dbReference>
<dbReference type="STRING" id="61621.ENSRBIP00000005064"/>
<accession>A0A2K6K1E1</accession>
<feature type="compositionally biased region" description="Polar residues" evidence="7">
    <location>
        <begin position="379"/>
        <end position="408"/>
    </location>
</feature>
<evidence type="ECO:0000256" key="4">
    <source>
        <dbReference type="ARBA" id="ARBA00022833"/>
    </source>
</evidence>
<dbReference type="Pfam" id="PF00412">
    <property type="entry name" value="LIM"/>
    <property type="match status" value="2"/>
</dbReference>
<keyword evidence="5 6" id="KW-0440">LIM domain</keyword>
<dbReference type="PROSITE" id="PS50023">
    <property type="entry name" value="LIM_DOMAIN_2"/>
    <property type="match status" value="1"/>
</dbReference>
<evidence type="ECO:0000256" key="3">
    <source>
        <dbReference type="ARBA" id="ARBA00022723"/>
    </source>
</evidence>
<dbReference type="FunFam" id="2.30.42.10:FF:000019">
    <property type="entry name" value="LIM domain binding 3 isoform 1"/>
    <property type="match status" value="1"/>
</dbReference>
<keyword evidence="3 6" id="KW-0479">Metal-binding</keyword>
<feature type="region of interest" description="Disordered" evidence="7">
    <location>
        <begin position="109"/>
        <end position="134"/>
    </location>
</feature>
<dbReference type="AlphaFoldDB" id="A0A2K6K1E1"/>
<dbReference type="SUPFAM" id="SSF57716">
    <property type="entry name" value="Glucocorticoid receptor-like (DNA-binding domain)"/>
    <property type="match status" value="2"/>
</dbReference>
<dbReference type="InterPro" id="IPR036034">
    <property type="entry name" value="PDZ_sf"/>
</dbReference>
<dbReference type="CDD" id="cd09453">
    <property type="entry name" value="LIM1_ENH"/>
    <property type="match status" value="1"/>
</dbReference>
<proteinExistence type="predicted"/>
<dbReference type="GO" id="GO:0030018">
    <property type="term" value="C:Z disc"/>
    <property type="evidence" value="ECO:0007669"/>
    <property type="project" value="TreeGrafter"/>
</dbReference>
<dbReference type="Pfam" id="PF00595">
    <property type="entry name" value="PDZ"/>
    <property type="match status" value="1"/>
</dbReference>
<evidence type="ECO:0000256" key="5">
    <source>
        <dbReference type="ARBA" id="ARBA00023038"/>
    </source>
</evidence>
<evidence type="ECO:0000259" key="9">
    <source>
        <dbReference type="PROSITE" id="PS50106"/>
    </source>
</evidence>
<dbReference type="GO" id="GO:0001725">
    <property type="term" value="C:stress fiber"/>
    <property type="evidence" value="ECO:0007669"/>
    <property type="project" value="TreeGrafter"/>
</dbReference>
<dbReference type="Gene3D" id="2.10.110.10">
    <property type="entry name" value="Cysteine Rich Protein"/>
    <property type="match status" value="2"/>
</dbReference>
<comment type="subcellular location">
    <subcellularLocation>
        <location evidence="1">Cytoplasm</location>
    </subcellularLocation>
</comment>
<reference evidence="10 11" key="1">
    <citation type="submission" date="2016-06" db="EMBL/GenBank/DDBJ databases">
        <title>Genome of Rhinopithecus bieti.</title>
        <authorList>
            <person name="Wu"/>
            <person name="C.-I. and Zhang"/>
            <person name="Y."/>
        </authorList>
    </citation>
    <scope>NUCLEOTIDE SEQUENCE</scope>
</reference>
<dbReference type="PANTHER" id="PTHR24214:SF32">
    <property type="entry name" value="PDZ AND LIM DOMAIN PROTEIN 5"/>
    <property type="match status" value="1"/>
</dbReference>
<evidence type="ECO:0000256" key="1">
    <source>
        <dbReference type="ARBA" id="ARBA00004496"/>
    </source>
</evidence>
<sequence>MSNYSVSLVGPAPWGFRLQGGKDFNMPLTISSLKDGGKASQANVRIGDVVLSIDGISAQGMTHLEAQNKIKGCTGSLNMTLQRASATPKPEPVPVQKPTVTSVCFETSQELAEGQRRGSQGDSKQQNGPPRKHIVERNTEFYHIPTHSDASKKRLIEDTEDWRPRTGTTQSRSFRILAQITGTEHLKESEADNTKKAKFDSSLEDLPKSGPHPPATPQVLTIGSQVATLSKVATTYSSLSSSTGNVEDSFEGFRNFSTFSSPARYSAAVLSSAAATVSAVIAAKTRLYTPERYHSLLDALCISPVSKPLAFSFLQSSRKSTGSIHVKKTSNSQEPSPQLTSSVASTRSMPESLDSPASGRPGVASLTTAAAFKPVGSTSVIKSPSWQRPNQAVPSTGRISNSATSSGSVAPASSALGQPQPSAQDTLVQRAEHIPAGKRTPMCAHCNQVIRGPFLVALGKSWHPEEFNCAHCKNTMAYIGFVEEKGALYCELCYEKFFAPECGRCQRKILGVTCLDCFLNILEDLGDSLIQCTSSTDVHGEFFGSKFINALKQTWHVSCFVCVACGKSDLFSKKDKPLCKKHAHSVNF</sequence>
<dbReference type="SUPFAM" id="SSF50156">
    <property type="entry name" value="PDZ domain-like"/>
    <property type="match status" value="1"/>
</dbReference>
<keyword evidence="2" id="KW-0963">Cytoplasm</keyword>
<feature type="domain" description="PDZ" evidence="9">
    <location>
        <begin position="10"/>
        <end position="85"/>
    </location>
</feature>
<dbReference type="InterPro" id="IPR001781">
    <property type="entry name" value="Znf_LIM"/>
</dbReference>
<protein>
    <submittedName>
        <fullName evidence="10">PDZ and LIM domain 5</fullName>
    </submittedName>
</protein>
<dbReference type="GO" id="GO:0046872">
    <property type="term" value="F:metal ion binding"/>
    <property type="evidence" value="ECO:0007669"/>
    <property type="project" value="UniProtKB-KW"/>
</dbReference>
<dbReference type="SMART" id="SM00132">
    <property type="entry name" value="LIM"/>
    <property type="match status" value="2"/>
</dbReference>
<feature type="compositionally biased region" description="Polar residues" evidence="7">
    <location>
        <begin position="324"/>
        <end position="349"/>
    </location>
</feature>
<dbReference type="GO" id="GO:0003779">
    <property type="term" value="F:actin binding"/>
    <property type="evidence" value="ECO:0007669"/>
    <property type="project" value="TreeGrafter"/>
</dbReference>
<name>A0A2K6K1E1_RHIBE</name>
<dbReference type="FunFam" id="2.10.110.10:FF:000014">
    <property type="entry name" value="PDZ and LIM domain protein 5"/>
    <property type="match status" value="1"/>
</dbReference>
<dbReference type="GO" id="GO:0051371">
    <property type="term" value="F:muscle alpha-actinin binding"/>
    <property type="evidence" value="ECO:0007669"/>
    <property type="project" value="TreeGrafter"/>
</dbReference>
<evidence type="ECO:0000259" key="8">
    <source>
        <dbReference type="PROSITE" id="PS50023"/>
    </source>
</evidence>
<keyword evidence="11" id="KW-1185">Reference proteome</keyword>
<evidence type="ECO:0000313" key="10">
    <source>
        <dbReference type="Ensembl" id="ENSRBIP00000005064.1"/>
    </source>
</evidence>
<dbReference type="GO" id="GO:0005912">
    <property type="term" value="C:adherens junction"/>
    <property type="evidence" value="ECO:0007669"/>
    <property type="project" value="TreeGrafter"/>
</dbReference>
<dbReference type="SMART" id="SM00228">
    <property type="entry name" value="PDZ"/>
    <property type="match status" value="1"/>
</dbReference>
<dbReference type="Ensembl" id="ENSRBIT00000025228.1">
    <property type="protein sequence ID" value="ENSRBIP00000005064.1"/>
    <property type="gene ID" value="ENSRBIG00000022095.1"/>
</dbReference>
<keyword evidence="4 6" id="KW-0862">Zinc</keyword>